<dbReference type="EMBL" id="VIWU01000001">
    <property type="protein sequence ID" value="TWF80410.1"/>
    <property type="molecule type" value="Genomic_DNA"/>
</dbReference>
<keyword evidence="2" id="KW-1185">Reference proteome</keyword>
<accession>A0A561SZW5</accession>
<proteinExistence type="predicted"/>
<reference evidence="1 2" key="1">
    <citation type="submission" date="2019-06" db="EMBL/GenBank/DDBJ databases">
        <title>Sequencing the genomes of 1000 actinobacteria strains.</title>
        <authorList>
            <person name="Klenk H.-P."/>
        </authorList>
    </citation>
    <scope>NUCLEOTIDE SEQUENCE [LARGE SCALE GENOMIC DNA]</scope>
    <source>
        <strain evidence="1 2">DSM 45671</strain>
    </source>
</reference>
<comment type="caution">
    <text evidence="1">The sequence shown here is derived from an EMBL/GenBank/DDBJ whole genome shotgun (WGS) entry which is preliminary data.</text>
</comment>
<name>A0A561SZW5_9PSEU</name>
<dbReference type="AlphaFoldDB" id="A0A561SZW5"/>
<protein>
    <submittedName>
        <fullName evidence="1">Uncharacterized protein</fullName>
    </submittedName>
</protein>
<evidence type="ECO:0000313" key="2">
    <source>
        <dbReference type="Proteomes" id="UP000321261"/>
    </source>
</evidence>
<organism evidence="1 2">
    <name type="scientific">Pseudonocardia hierapolitana</name>
    <dbReference type="NCBI Taxonomy" id="1128676"/>
    <lineage>
        <taxon>Bacteria</taxon>
        <taxon>Bacillati</taxon>
        <taxon>Actinomycetota</taxon>
        <taxon>Actinomycetes</taxon>
        <taxon>Pseudonocardiales</taxon>
        <taxon>Pseudonocardiaceae</taxon>
        <taxon>Pseudonocardia</taxon>
    </lineage>
</organism>
<dbReference type="AntiFam" id="ANF00112">
    <property type="entry name" value="Shadow ORF (opposite phnC)"/>
</dbReference>
<dbReference type="Proteomes" id="UP000321261">
    <property type="component" value="Unassembled WGS sequence"/>
</dbReference>
<sequence>MIIRIVVDLPAPLGPRNPVTCPAETVNDRSSTTVRGPYRLVSFLTSMLATAGIVATRSGRFLGASVRTL</sequence>
<gene>
    <name evidence="1" type="ORF">FHX44_116353</name>
</gene>
<evidence type="ECO:0000313" key="1">
    <source>
        <dbReference type="EMBL" id="TWF80410.1"/>
    </source>
</evidence>